<sequence length="255" mass="28038">MIQDTTHLLPLSEAAQGTIRMVTDQKREREEQVSAFEPNQSSAWKAEVEKAVVLFSPQKALGVPASTTTLAFQDQPEHSEIHPALPPDLLLRGPVRRALMYRPGHVGVPLSLTGTVIPGTGAPVWRKKLPLTEESQQQGSISLGSSAALVSPERTKSMRSANLRWDSCLELTPFGHEHQAAGIWYAAHFRDAFDCIGVRSEENAPSGSTFGVPAKRPTATATLSYEYESSAYTWVDRYVRLWLTLTTCHPCLVSD</sequence>
<organism evidence="1 2">
    <name type="scientific">Grifola frondosa</name>
    <name type="common">Maitake</name>
    <name type="synonym">Polyporus frondosus</name>
    <dbReference type="NCBI Taxonomy" id="5627"/>
    <lineage>
        <taxon>Eukaryota</taxon>
        <taxon>Fungi</taxon>
        <taxon>Dikarya</taxon>
        <taxon>Basidiomycota</taxon>
        <taxon>Agaricomycotina</taxon>
        <taxon>Agaricomycetes</taxon>
        <taxon>Polyporales</taxon>
        <taxon>Grifolaceae</taxon>
        <taxon>Grifola</taxon>
    </lineage>
</organism>
<dbReference type="EMBL" id="LUGG01000019">
    <property type="protein sequence ID" value="OBZ68948.1"/>
    <property type="molecule type" value="Genomic_DNA"/>
</dbReference>
<keyword evidence="2" id="KW-1185">Reference proteome</keyword>
<gene>
    <name evidence="1" type="ORF">A0H81_11109</name>
</gene>
<proteinExistence type="predicted"/>
<comment type="caution">
    <text evidence="1">The sequence shown here is derived from an EMBL/GenBank/DDBJ whole genome shotgun (WGS) entry which is preliminary data.</text>
</comment>
<name>A0A1C7LWP2_GRIFR</name>
<reference evidence="1 2" key="1">
    <citation type="submission" date="2016-03" db="EMBL/GenBank/DDBJ databases">
        <title>Whole genome sequencing of Grifola frondosa 9006-11.</title>
        <authorList>
            <person name="Min B."/>
            <person name="Park H."/>
            <person name="Kim J.-G."/>
            <person name="Cho H."/>
            <person name="Oh Y.-L."/>
            <person name="Kong W.-S."/>
            <person name="Choi I.-G."/>
        </authorList>
    </citation>
    <scope>NUCLEOTIDE SEQUENCE [LARGE SCALE GENOMIC DNA]</scope>
    <source>
        <strain evidence="1 2">9006-11</strain>
    </source>
</reference>
<evidence type="ECO:0000313" key="1">
    <source>
        <dbReference type="EMBL" id="OBZ68948.1"/>
    </source>
</evidence>
<dbReference type="Proteomes" id="UP000092993">
    <property type="component" value="Unassembled WGS sequence"/>
</dbReference>
<accession>A0A1C7LWP2</accession>
<protein>
    <submittedName>
        <fullName evidence="1">Uncharacterized protein</fullName>
    </submittedName>
</protein>
<evidence type="ECO:0000313" key="2">
    <source>
        <dbReference type="Proteomes" id="UP000092993"/>
    </source>
</evidence>
<dbReference type="AlphaFoldDB" id="A0A1C7LWP2"/>